<comment type="caution">
    <text evidence="5">The sequence shown here is derived from an EMBL/GenBank/DDBJ whole genome shotgun (WGS) entry which is preliminary data.</text>
</comment>
<dbReference type="AlphaFoldDB" id="A0AAP0LJS7"/>
<keyword evidence="3" id="KW-0551">Lipid droplet</keyword>
<comment type="similarity">
    <text evidence="2">Belongs to the AB hydrolase superfamily. LDAH family.</text>
</comment>
<gene>
    <name evidence="5" type="ORF">Syun_002479</name>
</gene>
<dbReference type="Proteomes" id="UP001420932">
    <property type="component" value="Unassembled WGS sequence"/>
</dbReference>
<dbReference type="GO" id="GO:0019915">
    <property type="term" value="P:lipid storage"/>
    <property type="evidence" value="ECO:0007669"/>
    <property type="project" value="InterPro"/>
</dbReference>
<reference evidence="5 6" key="1">
    <citation type="submission" date="2024-01" db="EMBL/GenBank/DDBJ databases">
        <title>Genome assemblies of Stephania.</title>
        <authorList>
            <person name="Yang L."/>
        </authorList>
    </citation>
    <scope>NUCLEOTIDE SEQUENCE [LARGE SCALE GENOMIC DNA]</scope>
    <source>
        <strain evidence="5">YNDBR</strain>
        <tissue evidence="5">Leaf</tissue>
    </source>
</reference>
<keyword evidence="6" id="KW-1185">Reference proteome</keyword>
<comment type="subcellular location">
    <subcellularLocation>
        <location evidence="1">Lipid droplet</location>
    </subcellularLocation>
</comment>
<dbReference type="InterPro" id="IPR019363">
    <property type="entry name" value="LDAH"/>
</dbReference>
<dbReference type="PANTHER" id="PTHR13390">
    <property type="entry name" value="LIPASE"/>
    <property type="match status" value="1"/>
</dbReference>
<proteinExistence type="inferred from homology"/>
<name>A0AAP0LJS7_9MAGN</name>
<evidence type="ECO:0000256" key="4">
    <source>
        <dbReference type="ARBA" id="ARBA00022801"/>
    </source>
</evidence>
<dbReference type="Gene3D" id="3.40.50.1820">
    <property type="entry name" value="alpha/beta hydrolase"/>
    <property type="match status" value="1"/>
</dbReference>
<dbReference type="PANTHER" id="PTHR13390:SF0">
    <property type="entry name" value="LIPID DROPLET-ASSOCIATED HYDROLASE"/>
    <property type="match status" value="1"/>
</dbReference>
<evidence type="ECO:0000313" key="5">
    <source>
        <dbReference type="EMBL" id="KAK9170339.1"/>
    </source>
</evidence>
<evidence type="ECO:0000313" key="6">
    <source>
        <dbReference type="Proteomes" id="UP001420932"/>
    </source>
</evidence>
<evidence type="ECO:0008006" key="7">
    <source>
        <dbReference type="Google" id="ProtNLM"/>
    </source>
</evidence>
<dbReference type="EMBL" id="JBBNAF010000001">
    <property type="protein sequence ID" value="KAK9170339.1"/>
    <property type="molecule type" value="Genomic_DNA"/>
</dbReference>
<protein>
    <recommendedName>
        <fullName evidence="7">Lipid droplet-associated hydrolase</fullName>
    </recommendedName>
</protein>
<organism evidence="5 6">
    <name type="scientific">Stephania yunnanensis</name>
    <dbReference type="NCBI Taxonomy" id="152371"/>
    <lineage>
        <taxon>Eukaryota</taxon>
        <taxon>Viridiplantae</taxon>
        <taxon>Streptophyta</taxon>
        <taxon>Embryophyta</taxon>
        <taxon>Tracheophyta</taxon>
        <taxon>Spermatophyta</taxon>
        <taxon>Magnoliopsida</taxon>
        <taxon>Ranunculales</taxon>
        <taxon>Menispermaceae</taxon>
        <taxon>Menispermoideae</taxon>
        <taxon>Cissampelideae</taxon>
        <taxon>Stephania</taxon>
    </lineage>
</organism>
<evidence type="ECO:0000256" key="3">
    <source>
        <dbReference type="ARBA" id="ARBA00022677"/>
    </source>
</evidence>
<dbReference type="GO" id="GO:0016298">
    <property type="term" value="F:lipase activity"/>
    <property type="evidence" value="ECO:0007669"/>
    <property type="project" value="InterPro"/>
</dbReference>
<accession>A0AAP0LJS7</accession>
<sequence length="374" mass="42025">MLLLTRSPVAPISRFLCKSINNNSVRVSKSTSGAMAAERSRSIEQSRASLRLCNVSSFTTELLELRSENPLLHVVVIPGNPGVALFYKEFVEAMYERLGGRASVTGRKRVLCYILVFSGRAHFRNEEGDFASQINSFIFGAFSLQNWEKGRLFSLQDQIDHKVSFINQEFGDTEVPLYLVSHSIGSYISLEVFRRFPEKVKYCIGLYPFLSLNKKSSKQIIIGKIAGSGILSKLLSLVLAMFGILPMWASSFLVRTSMGKSWSTSAIEAVCSYLLQYHVMRNVFHMAMTEFQKLAEAPDWMFMRGKQEKIAFLFGSDDHWGPLSMFEEISKEVSDVSLSIENEGHTHGFCCTKAGSEWVAGHVVSLIEHQILPQ</sequence>
<dbReference type="GO" id="GO:0005811">
    <property type="term" value="C:lipid droplet"/>
    <property type="evidence" value="ECO:0007669"/>
    <property type="project" value="UniProtKB-SubCell"/>
</dbReference>
<dbReference type="InterPro" id="IPR029058">
    <property type="entry name" value="AB_hydrolase_fold"/>
</dbReference>
<evidence type="ECO:0000256" key="1">
    <source>
        <dbReference type="ARBA" id="ARBA00004502"/>
    </source>
</evidence>
<dbReference type="Pfam" id="PF10230">
    <property type="entry name" value="LIDHydrolase"/>
    <property type="match status" value="1"/>
</dbReference>
<keyword evidence="4" id="KW-0378">Hydrolase</keyword>
<evidence type="ECO:0000256" key="2">
    <source>
        <dbReference type="ARBA" id="ARBA00008300"/>
    </source>
</evidence>
<dbReference type="SUPFAM" id="SSF53474">
    <property type="entry name" value="alpha/beta-Hydrolases"/>
    <property type="match status" value="1"/>
</dbReference>